<feature type="region of interest" description="Disordered" evidence="1">
    <location>
        <begin position="211"/>
        <end position="250"/>
    </location>
</feature>
<evidence type="ECO:0000313" key="4">
    <source>
        <dbReference type="Proteomes" id="UP001437460"/>
    </source>
</evidence>
<protein>
    <submittedName>
        <fullName evidence="3">Uncharacterized protein</fullName>
    </submittedName>
</protein>
<keyword evidence="4" id="KW-1185">Reference proteome</keyword>
<keyword evidence="2" id="KW-0472">Membrane</keyword>
<evidence type="ECO:0000256" key="2">
    <source>
        <dbReference type="SAM" id="Phobius"/>
    </source>
</evidence>
<gene>
    <name evidence="3" type="ORF">WMO41_07735</name>
</gene>
<evidence type="ECO:0000313" key="3">
    <source>
        <dbReference type="EMBL" id="MEQ2563054.1"/>
    </source>
</evidence>
<dbReference type="RefSeq" id="WP_349229263.1">
    <property type="nucleotide sequence ID" value="NZ_JBBMFJ010000013.1"/>
</dbReference>
<organism evidence="3 4">
    <name type="scientific">Ventrimonas faecis</name>
    <dbReference type="NCBI Taxonomy" id="3133170"/>
    <lineage>
        <taxon>Bacteria</taxon>
        <taxon>Bacillati</taxon>
        <taxon>Bacillota</taxon>
        <taxon>Clostridia</taxon>
        <taxon>Lachnospirales</taxon>
        <taxon>Lachnospiraceae</taxon>
        <taxon>Ventrimonas</taxon>
    </lineage>
</organism>
<reference evidence="3 4" key="1">
    <citation type="submission" date="2024-03" db="EMBL/GenBank/DDBJ databases">
        <title>Human intestinal bacterial collection.</title>
        <authorList>
            <person name="Pauvert C."/>
            <person name="Hitch T.C.A."/>
            <person name="Clavel T."/>
        </authorList>
    </citation>
    <scope>NUCLEOTIDE SEQUENCE [LARGE SCALE GENOMIC DNA]</scope>
    <source>
        <strain evidence="3 4">CLA-AP-H27</strain>
    </source>
</reference>
<proteinExistence type="predicted"/>
<keyword evidence="2" id="KW-0812">Transmembrane</keyword>
<keyword evidence="2" id="KW-1133">Transmembrane helix</keyword>
<dbReference type="EMBL" id="JBBMFJ010000013">
    <property type="protein sequence ID" value="MEQ2563054.1"/>
    <property type="molecule type" value="Genomic_DNA"/>
</dbReference>
<sequence>MEQNQSSASRRDHRYRRKKQSEWPHILLFYVLPFLVFNSILFVCLTAKPKLNVVVEDTNDYLSTHVVLTVKSFFPTKSVSMTLDGEPLELEKGKHRTYTATVYKNGSIESSVVNLNGMPATVFEHVNVLDDNPPEFSSTDIQDGVVTITLSDSQSGINFDSVYALDSAGERVEPTSVDRASNTLSFEMDPAGLHVYARDKADNEVQGTFTSHKEGSVETLEGGAVDPEEHDSAAAGTSAQAAAATQVSVP</sequence>
<feature type="compositionally biased region" description="Low complexity" evidence="1">
    <location>
        <begin position="233"/>
        <end position="250"/>
    </location>
</feature>
<accession>A0ABV1HLQ9</accession>
<dbReference type="Proteomes" id="UP001437460">
    <property type="component" value="Unassembled WGS sequence"/>
</dbReference>
<name>A0ABV1HLQ9_9FIRM</name>
<feature type="transmembrane region" description="Helical" evidence="2">
    <location>
        <begin position="21"/>
        <end position="43"/>
    </location>
</feature>
<comment type="caution">
    <text evidence="3">The sequence shown here is derived from an EMBL/GenBank/DDBJ whole genome shotgun (WGS) entry which is preliminary data.</text>
</comment>
<evidence type="ECO:0000256" key="1">
    <source>
        <dbReference type="SAM" id="MobiDB-lite"/>
    </source>
</evidence>